<reference evidence="1" key="4">
    <citation type="submission" date="2025-08" db="UniProtKB">
        <authorList>
            <consortium name="Ensembl"/>
        </authorList>
    </citation>
    <scope>IDENTIFICATION</scope>
</reference>
<dbReference type="Proteomes" id="UP000314986">
    <property type="component" value="Unassembled WGS sequence"/>
</dbReference>
<accession>A0A4W3GUR7</accession>
<dbReference type="Ensembl" id="ENSCMIT00000007540.1">
    <property type="protein sequence ID" value="ENSCMIP00000007316.1"/>
    <property type="gene ID" value="ENSCMIG00000004038.1"/>
</dbReference>
<dbReference type="PANTHER" id="PTHR44874:SF1">
    <property type="entry name" value="TETRATRICOPEPTIDE REPEAT PROTEIN 34"/>
    <property type="match status" value="1"/>
</dbReference>
<dbReference type="OMA" id="AQHHIFY"/>
<reference evidence="2" key="3">
    <citation type="journal article" date="2014" name="Nature">
        <title>Elephant shark genome provides unique insights into gnathostome evolution.</title>
        <authorList>
            <consortium name="International Elephant Shark Genome Sequencing Consortium"/>
            <person name="Venkatesh B."/>
            <person name="Lee A.P."/>
            <person name="Ravi V."/>
            <person name="Maurya A.K."/>
            <person name="Lian M.M."/>
            <person name="Swann J.B."/>
            <person name="Ohta Y."/>
            <person name="Flajnik M.F."/>
            <person name="Sutoh Y."/>
            <person name="Kasahara M."/>
            <person name="Hoon S."/>
            <person name="Gangu V."/>
            <person name="Roy S.W."/>
            <person name="Irimia M."/>
            <person name="Korzh V."/>
            <person name="Kondrychyn I."/>
            <person name="Lim Z.W."/>
            <person name="Tay B.H."/>
            <person name="Tohari S."/>
            <person name="Kong K.W."/>
            <person name="Ho S."/>
            <person name="Lorente-Galdos B."/>
            <person name="Quilez J."/>
            <person name="Marques-Bonet T."/>
            <person name="Raney B.J."/>
            <person name="Ingham P.W."/>
            <person name="Tay A."/>
            <person name="Hillier L.W."/>
            <person name="Minx P."/>
            <person name="Boehm T."/>
            <person name="Wilson R.K."/>
            <person name="Brenner S."/>
            <person name="Warren W.C."/>
        </authorList>
    </citation>
    <scope>NUCLEOTIDE SEQUENCE [LARGE SCALE GENOMIC DNA]</scope>
</reference>
<reference evidence="2" key="2">
    <citation type="journal article" date="2007" name="PLoS Biol.">
        <title>Survey sequencing and comparative analysis of the elephant shark (Callorhinchus milii) genome.</title>
        <authorList>
            <person name="Venkatesh B."/>
            <person name="Kirkness E.F."/>
            <person name="Loh Y.H."/>
            <person name="Halpern A.L."/>
            <person name="Lee A.P."/>
            <person name="Johnson J."/>
            <person name="Dandona N."/>
            <person name="Viswanathan L.D."/>
            <person name="Tay A."/>
            <person name="Venter J.C."/>
            <person name="Strausberg R.L."/>
            <person name="Brenner S."/>
        </authorList>
    </citation>
    <scope>NUCLEOTIDE SEQUENCE [LARGE SCALE GENOMIC DNA]</scope>
</reference>
<proteinExistence type="predicted"/>
<dbReference type="PANTHER" id="PTHR44874">
    <property type="entry name" value="TETRATRICOPEPTIDE REPEAT PROTEIN 34"/>
    <property type="match status" value="1"/>
</dbReference>
<reference evidence="2" key="1">
    <citation type="journal article" date="2006" name="Science">
        <title>Ancient noncoding elements conserved in the human genome.</title>
        <authorList>
            <person name="Venkatesh B."/>
            <person name="Kirkness E.F."/>
            <person name="Loh Y.H."/>
            <person name="Halpern A.L."/>
            <person name="Lee A.P."/>
            <person name="Johnson J."/>
            <person name="Dandona N."/>
            <person name="Viswanathan L.D."/>
            <person name="Tay A."/>
            <person name="Venter J.C."/>
            <person name="Strausberg R.L."/>
            <person name="Brenner S."/>
        </authorList>
    </citation>
    <scope>NUCLEOTIDE SEQUENCE [LARGE SCALE GENOMIC DNA]</scope>
</reference>
<evidence type="ECO:0000313" key="2">
    <source>
        <dbReference type="Proteomes" id="UP000314986"/>
    </source>
</evidence>
<keyword evidence="2" id="KW-1185">Reference proteome</keyword>
<dbReference type="Gene3D" id="1.25.40.10">
    <property type="entry name" value="Tetratricopeptide repeat domain"/>
    <property type="match status" value="3"/>
</dbReference>
<dbReference type="InterPro" id="IPR019734">
    <property type="entry name" value="TPR_rpt"/>
</dbReference>
<dbReference type="InParanoid" id="A0A4W3GUR7"/>
<name>A0A4W3GUR7_CALMI</name>
<evidence type="ECO:0000313" key="1">
    <source>
        <dbReference type="Ensembl" id="ENSCMIP00000007316.1"/>
    </source>
</evidence>
<sequence length="545" mass="59852">GRGRAPGTGPPGAETRTPDVLGVHSLASMLLELDPSDVESRILSADALYQLDRVEEAHKLLLVSLNSTGQRPSVLARLALLQLKKGFLYDANQLIKKVIQIGDTSCLLPIMDIFKADDRALMERHCHSNAMSILQNKEGDTYVKEAVAYLSLAIISSGGTASDALLTRARCYSHLNQKKTAIFDFGSILNTSPNHVQALCGRAFTYAILCKQKEAVQDMVLALKADQTLALGEVQSLRPEAQALITGWLHEHCTRSLTGAQAANRGSLAPEELLNLQVISRSLLTIDENNPAWHLLGVDISIAEGMYEDALGDLQEAFGTSLGNVCAKARYGIIQATKGNLQLATQNLSSLAERDNRDLGFLLGFLDIKVRRLIAQVASQEANALAKENRQEKALRCHTLAVLASDRARYVRARATCLARLKQYERALGDLSQLIEQGRSPEPVEDYCARGHIRLLVLQDREACEDYAEALRLDRPAALALIARRPGRLSLSQRFHHAALSSFERGLFEDAWRLADSGMVVDEANVELRRLKARIKREASGCVVH</sequence>
<reference evidence="1" key="5">
    <citation type="submission" date="2025-09" db="UniProtKB">
        <authorList>
            <consortium name="Ensembl"/>
        </authorList>
    </citation>
    <scope>IDENTIFICATION</scope>
</reference>
<dbReference type="InterPro" id="IPR011990">
    <property type="entry name" value="TPR-like_helical_dom_sf"/>
</dbReference>
<dbReference type="STRING" id="7868.ENSCMIP00000007316"/>
<dbReference type="InterPro" id="IPR042161">
    <property type="entry name" value="TTC34"/>
</dbReference>
<organism evidence="1 2">
    <name type="scientific">Callorhinchus milii</name>
    <name type="common">Ghost shark</name>
    <dbReference type="NCBI Taxonomy" id="7868"/>
    <lineage>
        <taxon>Eukaryota</taxon>
        <taxon>Metazoa</taxon>
        <taxon>Chordata</taxon>
        <taxon>Craniata</taxon>
        <taxon>Vertebrata</taxon>
        <taxon>Chondrichthyes</taxon>
        <taxon>Holocephali</taxon>
        <taxon>Chimaeriformes</taxon>
        <taxon>Callorhinchidae</taxon>
        <taxon>Callorhinchus</taxon>
    </lineage>
</organism>
<evidence type="ECO:0008006" key="3">
    <source>
        <dbReference type="Google" id="ProtNLM"/>
    </source>
</evidence>
<dbReference type="SMART" id="SM00028">
    <property type="entry name" value="TPR"/>
    <property type="match status" value="4"/>
</dbReference>
<dbReference type="AlphaFoldDB" id="A0A4W3GUR7"/>
<protein>
    <recommendedName>
        <fullName evidence="3">Tetratricopeptide repeat protein 34</fullName>
    </recommendedName>
</protein>
<dbReference type="SUPFAM" id="SSF48452">
    <property type="entry name" value="TPR-like"/>
    <property type="match status" value="2"/>
</dbReference>
<dbReference type="GeneTree" id="ENSGT00390000003047"/>